<accession>A0A9Q6EJB6</accession>
<dbReference type="EMBL" id="LAHD01000089">
    <property type="protein sequence ID" value="PHJ99437.1"/>
    <property type="molecule type" value="Genomic_DNA"/>
</dbReference>
<dbReference type="SUPFAM" id="SSF52540">
    <property type="entry name" value="P-loop containing nucleoside triphosphate hydrolases"/>
    <property type="match status" value="1"/>
</dbReference>
<dbReference type="RefSeq" id="WP_099069458.1">
    <property type="nucleotide sequence ID" value="NZ_LAHD01000089.1"/>
</dbReference>
<name>A0A9Q6EJB6_NOSLI</name>
<dbReference type="Proteomes" id="UP000222310">
    <property type="component" value="Unassembled WGS sequence"/>
</dbReference>
<evidence type="ECO:0000313" key="2">
    <source>
        <dbReference type="Proteomes" id="UP000222310"/>
    </source>
</evidence>
<dbReference type="AlphaFoldDB" id="A0A9Q6EJB6"/>
<reference evidence="1 2" key="1">
    <citation type="submission" date="2015-02" db="EMBL/GenBank/DDBJ databases">
        <title>Nostoc linckia genome annotation.</title>
        <authorList>
            <person name="Zhou Z."/>
        </authorList>
    </citation>
    <scope>NUCLEOTIDE SEQUENCE [LARGE SCALE GENOMIC DNA]</scope>
    <source>
        <strain evidence="2">z8</strain>
    </source>
</reference>
<protein>
    <submittedName>
        <fullName evidence="1">Cyanobacterial membrane protein, in cluster with PxcA</fullName>
    </submittedName>
</protein>
<gene>
    <name evidence="1" type="ORF">VF08_25570</name>
</gene>
<evidence type="ECO:0000313" key="1">
    <source>
        <dbReference type="EMBL" id="PHJ99437.1"/>
    </source>
</evidence>
<dbReference type="InterPro" id="IPR027417">
    <property type="entry name" value="P-loop_NTPase"/>
</dbReference>
<dbReference type="GeneID" id="57092684"/>
<sequence length="771" mass="86065">MISHSIWIVGTSRSGKTTRLVEEFCSWVKPKNTYIDSFYTKSQGHEKGDNVSKFLYLKPTEPGVLVLAANDDNRRELGDKIVTSTSGKYPVRGKTPLGFFQDEIILFWPLLINSLNLKAQFPVRLRPETEQELATKLWRSQLDAEILRLAGVNESRLVRRILDLFQLAAYSGVPCEEIAQILARGLGENSTNLEPEFLASLLLDWRNWCLERGLLTYGIITELYSQHLLSDRNYQKHLTKRYQAVLADDVDDYPGVARLLFELLLDQGAVGAFSYNPDGAVRLGLGADPNYLEGLADRCRVETLTGPPPESLGQQLATQMVELVTHSIMPLSLPEIVHSIQTTSRAQLLRLTAQVIANAIQSRQVEPEEVAIIAPGLDAIARYTLVEILVKQNIQIESLNDQRPLISSPVIRALLTMLALVYPGLGRLVDRDAVAEMLVVLSRKQKPSENSPLTTPNSSLLTLHSALITDIDPVRAGLIADYCFVPHPDRPNLLPVSAFERWDRIGYAASTAYNEILQWLEQQRSQQEQRLIPSPISLLDRAIVRFLWNGSNLPYEQLAALRELLETAQHYWEIDTRLRQTSSGRIGEEDAGTWGRGDAESSFPASVRLPLSLSSSSASAATITEFIQLLRRGTITANPYPVRPIGGARKAVTLATIFQYRSSRRSHRWHFWLDAGSPLWAKGGAATLFGAPFFLQDRLGEPWTAENEKVAEQQRLRRILADLLSRVSKRVYLCHSDLAVNGQEQLGPLLPLVNACVTVISETSQELGTST</sequence>
<organism evidence="1 2">
    <name type="scientific">Nostoc linckia z8</name>
    <dbReference type="NCBI Taxonomy" id="1628746"/>
    <lineage>
        <taxon>Bacteria</taxon>
        <taxon>Bacillati</taxon>
        <taxon>Cyanobacteriota</taxon>
        <taxon>Cyanophyceae</taxon>
        <taxon>Nostocales</taxon>
        <taxon>Nostocaceae</taxon>
        <taxon>Nostoc</taxon>
    </lineage>
</organism>
<comment type="caution">
    <text evidence="1">The sequence shown here is derived from an EMBL/GenBank/DDBJ whole genome shotgun (WGS) entry which is preliminary data.</text>
</comment>
<proteinExistence type="predicted"/>